<feature type="compositionally biased region" description="Gly residues" evidence="1">
    <location>
        <begin position="1823"/>
        <end position="1836"/>
    </location>
</feature>
<feature type="region of interest" description="Disordered" evidence="1">
    <location>
        <begin position="1820"/>
        <end position="1847"/>
    </location>
</feature>
<feature type="region of interest" description="Disordered" evidence="1">
    <location>
        <begin position="2046"/>
        <end position="2080"/>
    </location>
</feature>
<feature type="region of interest" description="Disordered" evidence="1">
    <location>
        <begin position="615"/>
        <end position="638"/>
    </location>
</feature>
<dbReference type="SUPFAM" id="SSF55073">
    <property type="entry name" value="Nucleotide cyclase"/>
    <property type="match status" value="2"/>
</dbReference>
<feature type="compositionally biased region" description="Low complexity" evidence="1">
    <location>
        <begin position="1460"/>
        <end position="1478"/>
    </location>
</feature>
<dbReference type="Pfam" id="PF00211">
    <property type="entry name" value="Guanylate_cyc"/>
    <property type="match status" value="1"/>
</dbReference>
<dbReference type="Gene3D" id="3.30.70.1230">
    <property type="entry name" value="Nucleotide cyclase"/>
    <property type="match status" value="3"/>
</dbReference>
<feature type="compositionally biased region" description="Gly residues" evidence="1">
    <location>
        <begin position="1638"/>
        <end position="1649"/>
    </location>
</feature>
<dbReference type="EMBL" id="CM008975">
    <property type="protein sequence ID" value="PNW73344.1"/>
    <property type="molecule type" value="Genomic_DNA"/>
</dbReference>
<feature type="compositionally biased region" description="Low complexity" evidence="1">
    <location>
        <begin position="2046"/>
        <end position="2056"/>
    </location>
</feature>
<feature type="compositionally biased region" description="Gly residues" evidence="1">
    <location>
        <begin position="1124"/>
        <end position="1134"/>
    </location>
</feature>
<feature type="region of interest" description="Disordered" evidence="1">
    <location>
        <begin position="2514"/>
        <end position="2545"/>
    </location>
</feature>
<feature type="compositionally biased region" description="Low complexity" evidence="1">
    <location>
        <begin position="1114"/>
        <end position="1123"/>
    </location>
</feature>
<feature type="compositionally biased region" description="Low complexity" evidence="1">
    <location>
        <begin position="621"/>
        <end position="638"/>
    </location>
</feature>
<dbReference type="Gene3D" id="3.40.190.10">
    <property type="entry name" value="Periplasmic binding protein-like II"/>
    <property type="match status" value="1"/>
</dbReference>
<dbReference type="GO" id="GO:0009190">
    <property type="term" value="P:cyclic nucleotide biosynthetic process"/>
    <property type="evidence" value="ECO:0007669"/>
    <property type="project" value="InterPro"/>
</dbReference>
<feature type="compositionally biased region" description="Low complexity" evidence="1">
    <location>
        <begin position="1353"/>
        <end position="1363"/>
    </location>
</feature>
<feature type="region of interest" description="Disordered" evidence="1">
    <location>
        <begin position="824"/>
        <end position="848"/>
    </location>
</feature>
<feature type="compositionally biased region" description="Gly residues" evidence="1">
    <location>
        <begin position="828"/>
        <end position="839"/>
    </location>
</feature>
<feature type="compositionally biased region" description="Low complexity" evidence="1">
    <location>
        <begin position="1144"/>
        <end position="1158"/>
    </location>
</feature>
<feature type="region of interest" description="Disordered" evidence="1">
    <location>
        <begin position="1887"/>
        <end position="1924"/>
    </location>
</feature>
<feature type="compositionally biased region" description="Pro residues" evidence="1">
    <location>
        <begin position="1159"/>
        <end position="1181"/>
    </location>
</feature>
<dbReference type="InterPro" id="IPR029787">
    <property type="entry name" value="Nucleotide_cyclase"/>
</dbReference>
<feature type="region of interest" description="Disordered" evidence="1">
    <location>
        <begin position="499"/>
        <end position="557"/>
    </location>
</feature>
<feature type="region of interest" description="Disordered" evidence="1">
    <location>
        <begin position="1221"/>
        <end position="1421"/>
    </location>
</feature>
<keyword evidence="2" id="KW-1133">Transmembrane helix</keyword>
<dbReference type="Proteomes" id="UP000006906">
    <property type="component" value="Chromosome 14"/>
</dbReference>
<feature type="compositionally biased region" description="Gly residues" evidence="1">
    <location>
        <begin position="777"/>
        <end position="789"/>
    </location>
</feature>
<gene>
    <name evidence="4" type="ORF">CHLRE_14g628600v5</name>
</gene>
<dbReference type="InterPro" id="IPR001054">
    <property type="entry name" value="A/G_cyclase"/>
</dbReference>
<feature type="region of interest" description="Disordered" evidence="1">
    <location>
        <begin position="733"/>
        <end position="758"/>
    </location>
</feature>
<dbReference type="OrthoDB" id="2021138at2759"/>
<evidence type="ECO:0000259" key="3">
    <source>
        <dbReference type="PROSITE" id="PS50125"/>
    </source>
</evidence>
<reference evidence="4 5" key="1">
    <citation type="journal article" date="2007" name="Science">
        <title>The Chlamydomonas genome reveals the evolution of key animal and plant functions.</title>
        <authorList>
            <person name="Merchant S.S."/>
            <person name="Prochnik S.E."/>
            <person name="Vallon O."/>
            <person name="Harris E.H."/>
            <person name="Karpowicz S.J."/>
            <person name="Witman G.B."/>
            <person name="Terry A."/>
            <person name="Salamov A."/>
            <person name="Fritz-Laylin L.K."/>
            <person name="Marechal-Drouard L."/>
            <person name="Marshall W.F."/>
            <person name="Qu L.H."/>
            <person name="Nelson D.R."/>
            <person name="Sanderfoot A.A."/>
            <person name="Spalding M.H."/>
            <person name="Kapitonov V.V."/>
            <person name="Ren Q."/>
            <person name="Ferris P."/>
            <person name="Lindquist E."/>
            <person name="Shapiro H."/>
            <person name="Lucas S.M."/>
            <person name="Grimwood J."/>
            <person name="Schmutz J."/>
            <person name="Cardol P."/>
            <person name="Cerutti H."/>
            <person name="Chanfreau G."/>
            <person name="Chen C.L."/>
            <person name="Cognat V."/>
            <person name="Croft M.T."/>
            <person name="Dent R."/>
            <person name="Dutcher S."/>
            <person name="Fernandez E."/>
            <person name="Fukuzawa H."/>
            <person name="Gonzalez-Ballester D."/>
            <person name="Gonzalez-Halphen D."/>
            <person name="Hallmann A."/>
            <person name="Hanikenne M."/>
            <person name="Hippler M."/>
            <person name="Inwood W."/>
            <person name="Jabbari K."/>
            <person name="Kalanon M."/>
            <person name="Kuras R."/>
            <person name="Lefebvre P.A."/>
            <person name="Lemaire S.D."/>
            <person name="Lobanov A.V."/>
            <person name="Lohr M."/>
            <person name="Manuell A."/>
            <person name="Meier I."/>
            <person name="Mets L."/>
            <person name="Mittag M."/>
            <person name="Mittelmeier T."/>
            <person name="Moroney J.V."/>
            <person name="Moseley J."/>
            <person name="Napoli C."/>
            <person name="Nedelcu A.M."/>
            <person name="Niyogi K."/>
            <person name="Novoselov S.V."/>
            <person name="Paulsen I.T."/>
            <person name="Pazour G."/>
            <person name="Purton S."/>
            <person name="Ral J.P."/>
            <person name="Riano-Pachon D.M."/>
            <person name="Riekhof W."/>
            <person name="Rymarquis L."/>
            <person name="Schroda M."/>
            <person name="Stern D."/>
            <person name="Umen J."/>
            <person name="Willows R."/>
            <person name="Wilson N."/>
            <person name="Zimmer S.L."/>
            <person name="Allmer J."/>
            <person name="Balk J."/>
            <person name="Bisova K."/>
            <person name="Chen C.J."/>
            <person name="Elias M."/>
            <person name="Gendler K."/>
            <person name="Hauser C."/>
            <person name="Lamb M.R."/>
            <person name="Ledford H."/>
            <person name="Long J.C."/>
            <person name="Minagawa J."/>
            <person name="Page M.D."/>
            <person name="Pan J."/>
            <person name="Pootakham W."/>
            <person name="Roje S."/>
            <person name="Rose A."/>
            <person name="Stahlberg E."/>
            <person name="Terauchi A.M."/>
            <person name="Yang P."/>
            <person name="Ball S."/>
            <person name="Bowler C."/>
            <person name="Dieckmann C.L."/>
            <person name="Gladyshev V.N."/>
            <person name="Green P."/>
            <person name="Jorgensen R."/>
            <person name="Mayfield S."/>
            <person name="Mueller-Roeber B."/>
            <person name="Rajamani S."/>
            <person name="Sayre R.T."/>
            <person name="Brokstein P."/>
            <person name="Dubchak I."/>
            <person name="Goodstein D."/>
            <person name="Hornick L."/>
            <person name="Huang Y.W."/>
            <person name="Jhaveri J."/>
            <person name="Luo Y."/>
            <person name="Martinez D."/>
            <person name="Ngau W.C."/>
            <person name="Otillar B."/>
            <person name="Poliakov A."/>
            <person name="Porter A."/>
            <person name="Szajkowski L."/>
            <person name="Werner G."/>
            <person name="Zhou K."/>
            <person name="Grigoriev I.V."/>
            <person name="Rokhsar D.S."/>
            <person name="Grossman A.R."/>
        </authorList>
    </citation>
    <scope>NUCLEOTIDE SEQUENCE [LARGE SCALE GENOMIC DNA]</scope>
    <source>
        <strain evidence="5">CC-503</strain>
    </source>
</reference>
<feature type="compositionally biased region" description="Low complexity" evidence="1">
    <location>
        <begin position="1554"/>
        <end position="1568"/>
    </location>
</feature>
<feature type="region of interest" description="Disordered" evidence="1">
    <location>
        <begin position="1"/>
        <end position="45"/>
    </location>
</feature>
<feature type="region of interest" description="Disordered" evidence="1">
    <location>
        <begin position="1434"/>
        <end position="1478"/>
    </location>
</feature>
<keyword evidence="2" id="KW-0812">Transmembrane</keyword>
<feature type="region of interest" description="Disordered" evidence="1">
    <location>
        <begin position="774"/>
        <end position="794"/>
    </location>
</feature>
<dbReference type="PROSITE" id="PS50125">
    <property type="entry name" value="GUANYLATE_CYCLASE_2"/>
    <property type="match status" value="1"/>
</dbReference>
<feature type="region of interest" description="Disordered" evidence="1">
    <location>
        <begin position="77"/>
        <end position="119"/>
    </location>
</feature>
<feature type="compositionally biased region" description="Gly residues" evidence="1">
    <location>
        <begin position="2522"/>
        <end position="2545"/>
    </location>
</feature>
<dbReference type="GO" id="GO:0035556">
    <property type="term" value="P:intracellular signal transduction"/>
    <property type="evidence" value="ECO:0007669"/>
    <property type="project" value="InterPro"/>
</dbReference>
<feature type="region of interest" description="Disordered" evidence="1">
    <location>
        <begin position="2126"/>
        <end position="2147"/>
    </location>
</feature>
<feature type="compositionally biased region" description="Low complexity" evidence="1">
    <location>
        <begin position="1437"/>
        <end position="1448"/>
    </location>
</feature>
<feature type="region of interest" description="Disordered" evidence="1">
    <location>
        <begin position="1741"/>
        <end position="1795"/>
    </location>
</feature>
<feature type="transmembrane region" description="Helical" evidence="2">
    <location>
        <begin position="919"/>
        <end position="945"/>
    </location>
</feature>
<feature type="compositionally biased region" description="Low complexity" evidence="1">
    <location>
        <begin position="2392"/>
        <end position="2401"/>
    </location>
</feature>
<dbReference type="KEGG" id="cre:CHLRE_14g628600v5"/>
<accession>A0A2K3CYI6</accession>
<feature type="compositionally biased region" description="Low complexity" evidence="1">
    <location>
        <begin position="1752"/>
        <end position="1765"/>
    </location>
</feature>
<feature type="compositionally biased region" description="Low complexity" evidence="1">
    <location>
        <begin position="1277"/>
        <end position="1307"/>
    </location>
</feature>
<sequence>MRTYSYASTGAGSARTAEPAGTRPRRVPSPELLRRSSKHKWSSACPPGRAAAALLILLGALLQRSCVAAQGLAPPPPPPLLSSTTPASSGFGVAGSRNSTSNASSINANSISGGSGHNDTPTNHVTVGCGLRAVLPALTSYCREATRRALQAEASHNPRLAIVDIVSDDGGVTPPAAAVNADVRVLSAAESALQPLLYEHARGNTSYLSQLDANVSAGARLPSSFLSVPGGAAGGPLHAPLLLFYRRDWWASMLARTSWRNGGGGSSSDGGGEAAAPPPPTWQALVEVLEANVNTNLEPDVSEPDHVLCVDMMEGCKGWAVLAGIYASMTQTKGGWQGAYFNRSAAGGLSPSVGNVAMAAALRLYSRMAQVNAAPYTPGGAATSVDRVPVDPKHYMVAGGDVDPATGLPACGVVNSLFAAGRCLFTIDWAPAALAMTAGDAVGVSGNLGVGLLPGSSEALDPTAGNTLQLCTRASCPLAEALPKPFNTVMSAYQIATEMSAQPPQPPQPPSQPPPPNMPPPPSPPPSYPPPPSPPLPPSPPPPSPPPLPPGLGSTVEMMNNRAPLMAAVTHVYVQPADQSALQAARVNEVMRIVGYQGGLKYSLLTGLAPSNATVDTPADGGSNSTSTSNSNSPSGETCAAQMALGSGGAGSAAAVAASSILDLAPEDQDALVVAILASTRHSNEYFDFKLPFSNVYRSWLDAAATRAALQIKHNLTVDAAAIAAMAQMISRGGSSDSSGSSSGGSDPAAPASGGGGTASVAAAVSMTGAATAADGAAGGAGAGGGAGQGSAHTVARHRHLLQPQGQGPPAVADGPQLPLLVVPVAQSGGGSDSGGAGSNGSSSSNSSGNGVSVVAVAVLDPDPVVQQLVMELQRNFTETMSRFPYTNILRFLYEYYLPAKPVEAPPPPAPIDNPALRLGLPIALTVGCTLIILGVVAAVAVWMVRSRRFRSKALQPPGPGPATTLVMTDVQNSTLLWELLPLGVMDVCLSIHHRIMRQAISDHCGYEVFTEGDAFCVAFWSPEEALGFAFQVQEELLMADWPDVLLQQEDGCEVWAQRCHVGPSLGSNGGGGGYVAAAAASSSMAAAVTNRGLRMLRTSTAQQPLALPPPPSFSATPSAAGAGPVGMGAGVEGGNPRLAPTLASALAARWSASSSPRQPLPLPPPPPPPRAPTAPAPPEQAPASKAPSRLRMLVAKTDALNRFQRRNSAPLAAAAATLLSSGSGSRSGGDGGGGGGEQQATVAATGTHRVVADGGHGAPLGRGPAGAWPISAGPPAALLGTGSSSTTSPAAATATATARSPAEEAGQGPGPGQGPGLGKVRSPTGQVPSPSEPLHKLQLPGSCGVREPAVGAAAATAATTAASTPTGRRSGEGRGADVSIRRLAQVREHDDGARAPAAAATAGGGGGGRGGSRGGGGGLEAGLVVLQPAGIAVSQDGSSSSSSGAGSSDDDRDARERPSAAAAGPSTSATARERPSAAAAAARAAAAGGDGDSNLVGGDMEFAIDDFFKGDADWRNEVTWEPTDQVLEAGAKGSRKAVRLSSGNQRGGGAAGAGSRNRAGTASADRASGGGAAAMISPLLQPYLARDRGKAPGSGSITAAAAAAFGRRRGGGVLESAMSDGANDRDSDVAIRTASIRGGGGGGGGSSGGARNLFDSGGTGVAPRRKSVLGLPRLHLSAFYGASADRGSGGGVAATPSPMAVARRHFDTVSQASGSPAPAGLTSTATGGAVVAIDLERSPLASPASHRNGSARHGTAGGAAATSGDGYGQLHVPDLESAPTHPPPQPVHTGVAGGGAGGGGVLAKLSSLRLALLRLGRQGSAAAGGGGGSGSGGLGTANTSPSATPPAAAAAAACTPRRCATSPLVVLDVADVAEAAAAATAAANGAAAGTHHTPPHPYAHDHAHGHGQGHVHVQGISPHGLGSRSSTAAAAAAATAAAAAAATAAAAAALPPPPGLDDTQPIIVSAGPFIASETTTMGTGPSRWGGKFMATMGPIDRRYLTGALPGGTGAAAGAGPSGGSAAAGAGIFDKLWYDINTAAVAPAAADGAAPPAMAPVSETTAAPSEGMADTPVGTRKGSVSHWRSMTAAVSMATAGARSVLPGGAGGGGGGGGGGASGAVMEEVAGQGSGSGAAAPMPPASRAPSASGGAAAAQAAAVAAAATAAAANAAGPAALVTVGAVLRRLWVNDPLGPLHFFRATAAGGAAHLLDSPATCAIAEERGGGGGGGGSATAAATAASAAAGPSVLQLGTPRARDNDLNHYASRQANNHQPPVLVFRGLRVRIGMNSGLEESEYMVTQSGLGVQAVAYCGDFFATAKEVGDVAMGGMVVLSASAFAAYHSTQTRTRKTGGGGGGGGGGGRIAASDMLILHLGEHAFDKAAPPAPPTPPPLQEQQQPSGPQKLEHEETLLLRPPERAATGIPTAAAGTTAITAVTAATPEVPVRSLYGALSPAMAPRLAVLPDLVRNTRVVAPGCLAAPAGVVVPVFCNVVGLEVLVAWERVIQQRAARELSAASTHATAASGGGGTGGMSSDDGGGGGGGGGAGGSVPGSSALTGGAGVVQAALRLLRAVGRALVARHGGYVVASSWDGAHWVLVFPSPESALLWGLDMLEAMLTADWPPGFTEHELTEEVFNDGVLVRRGLRLRIGVDCGRAMVRVVPRSGRLDYVGRPMNRAARIAAKAKAAWMLASDAVWQAARPAVAHAAVAHSLGSLSLKGVREDMHLWALRPRRCFPASPPPSQTQEEQERLLARVPPPGAAAAAAAAAVRDASATAQGYGSVGQGQGQQQWGPPLAAQLRPGSEAAAAAAFAGRTMSAAAVVSAAVADGSGI</sequence>
<feature type="region of interest" description="Disordered" evidence="1">
    <location>
        <begin position="1526"/>
        <end position="1570"/>
    </location>
</feature>
<feature type="compositionally biased region" description="Gly residues" evidence="1">
    <location>
        <begin position="1403"/>
        <end position="1421"/>
    </location>
</feature>
<evidence type="ECO:0000256" key="2">
    <source>
        <dbReference type="SAM" id="Phobius"/>
    </source>
</evidence>
<feature type="region of interest" description="Disordered" evidence="1">
    <location>
        <begin position="2378"/>
        <end position="2403"/>
    </location>
</feature>
<name>A0A2K3CYI6_CHLRE</name>
<evidence type="ECO:0000256" key="1">
    <source>
        <dbReference type="SAM" id="MobiDB-lite"/>
    </source>
</evidence>
<feature type="region of interest" description="Disordered" evidence="1">
    <location>
        <begin position="2775"/>
        <end position="2794"/>
    </location>
</feature>
<organism evidence="4 5">
    <name type="scientific">Chlamydomonas reinhardtii</name>
    <name type="common">Chlamydomonas smithii</name>
    <dbReference type="NCBI Taxonomy" id="3055"/>
    <lineage>
        <taxon>Eukaryota</taxon>
        <taxon>Viridiplantae</taxon>
        <taxon>Chlorophyta</taxon>
        <taxon>core chlorophytes</taxon>
        <taxon>Chlorophyceae</taxon>
        <taxon>CS clade</taxon>
        <taxon>Chlamydomonadales</taxon>
        <taxon>Chlamydomonadaceae</taxon>
        <taxon>Chlamydomonas</taxon>
    </lineage>
</organism>
<feature type="region of interest" description="Disordered" evidence="1">
    <location>
        <begin position="1104"/>
        <end position="1190"/>
    </location>
</feature>
<dbReference type="GeneID" id="5718269"/>
<feature type="region of interest" description="Disordered" evidence="1">
    <location>
        <begin position="1637"/>
        <end position="1662"/>
    </location>
</feature>
<dbReference type="ExpressionAtlas" id="A0A2K3CYI6">
    <property type="expression patterns" value="baseline"/>
</dbReference>
<feature type="domain" description="Guanylate cyclase" evidence="3">
    <location>
        <begin position="2642"/>
        <end position="2679"/>
    </location>
</feature>
<dbReference type="PANTHER" id="PTHR48125">
    <property type="entry name" value="LP07818P1"/>
    <property type="match status" value="1"/>
</dbReference>
<feature type="compositionally biased region" description="Gly residues" evidence="1">
    <location>
        <begin position="1308"/>
        <end position="1318"/>
    </location>
</feature>
<keyword evidence="2" id="KW-0472">Membrane</keyword>
<feature type="compositionally biased region" description="Gly residues" evidence="1">
    <location>
        <begin position="1226"/>
        <end position="1238"/>
    </location>
</feature>
<evidence type="ECO:0000313" key="5">
    <source>
        <dbReference type="Proteomes" id="UP000006906"/>
    </source>
</evidence>
<keyword evidence="5" id="KW-1185">Reference proteome</keyword>
<dbReference type="Gramene" id="PNW73344">
    <property type="protein sequence ID" value="PNW73344"/>
    <property type="gene ID" value="CHLRE_14g628600v5"/>
</dbReference>
<dbReference type="SMART" id="SM00044">
    <property type="entry name" value="CYCc"/>
    <property type="match status" value="1"/>
</dbReference>
<evidence type="ECO:0000313" key="4">
    <source>
        <dbReference type="EMBL" id="PNW73344.1"/>
    </source>
</evidence>
<protein>
    <recommendedName>
        <fullName evidence="3">Guanylate cyclase domain-containing protein</fullName>
    </recommendedName>
</protein>
<feature type="compositionally biased region" description="Low complexity" evidence="1">
    <location>
        <begin position="81"/>
        <end position="112"/>
    </location>
</feature>
<proteinExistence type="predicted"/>
<feature type="compositionally biased region" description="Polar residues" evidence="1">
    <location>
        <begin position="1"/>
        <end position="11"/>
    </location>
</feature>
<feature type="compositionally biased region" description="Pro residues" evidence="1">
    <location>
        <begin position="2382"/>
        <end position="2391"/>
    </location>
</feature>
<dbReference type="PANTHER" id="PTHR48125:SF10">
    <property type="entry name" value="OS12G0136300 PROTEIN"/>
    <property type="match status" value="1"/>
</dbReference>
<dbReference type="PaxDb" id="3055-EDP03704"/>
<feature type="compositionally biased region" description="Low complexity" evidence="1">
    <location>
        <begin position="733"/>
        <end position="752"/>
    </location>
</feature>
<dbReference type="RefSeq" id="XP_042917012.1">
    <property type="nucleotide sequence ID" value="XM_043070339.1"/>
</dbReference>
<dbReference type="InParanoid" id="A0A2K3CYI6"/>
<feature type="compositionally biased region" description="Pro residues" evidence="1">
    <location>
        <begin position="503"/>
        <end position="550"/>
    </location>
</feature>
<feature type="compositionally biased region" description="Gly residues" evidence="1">
    <location>
        <begin position="1255"/>
        <end position="1265"/>
    </location>
</feature>